<evidence type="ECO:0000313" key="4">
    <source>
        <dbReference type="EMBL" id="GEL20640.1"/>
    </source>
</evidence>
<feature type="domain" description="Peptidase S9 prolyl oligopeptidase catalytic" evidence="3">
    <location>
        <begin position="457"/>
        <end position="620"/>
    </location>
</feature>
<dbReference type="Pfam" id="PF07676">
    <property type="entry name" value="PD40"/>
    <property type="match status" value="1"/>
</dbReference>
<dbReference type="PANTHER" id="PTHR42776:SF27">
    <property type="entry name" value="DIPEPTIDYL PEPTIDASE FAMILY MEMBER 6"/>
    <property type="match status" value="1"/>
</dbReference>
<dbReference type="SUPFAM" id="SSF53474">
    <property type="entry name" value="alpha/beta-Hydrolases"/>
    <property type="match status" value="1"/>
</dbReference>
<dbReference type="RefSeq" id="WP_161631754.1">
    <property type="nucleotide sequence ID" value="NZ_AUII01000049.1"/>
</dbReference>
<keyword evidence="2" id="KW-0720">Serine protease</keyword>
<sequence>MDHIDVTTTFAARRRAQLGGVLGPEAEALFPATYSDPAPSPDGSRIAWISDRDGRPRAWVGELSATPVDEPDWPLPTGLDPATPADVQAISWSPDGTWLACQLAPGGSGHTRVVLVSPDGSGHHEIAPGAAAVTLGSWSPAGRHLGVTIYSPDHGDGQACLIDLRDGTSTLLTSGPAPRVCAVSGDGHRVVVRVGGRGTRRLELIDLRTGGRTDLLPGSDAGVADAYLDLTGSRLFLHTDTGREHAALLSVSLSDGVPGMAQPLAARAHDDLDLVAFDPAGGHAAVVWNVDGRSELELLDLRSGLTGPLPEPSGDVVTAVAFTGDGRTLLLASEGPATPPQLERIDLHPGVPAMQAFPVLPAEPPENVQEALDGLVAPTLHEFRAEDGLTLSGWLFRPRGAMGATPALIWLPGRAGARQRPSFRSLFQALVAEGITVFAPTLRDVGRGSSRTDRLAVVTDIRAAAAFLTGSGLADSARIGVAGHGDGGHLTLAALAGFPELFRVGVEMSGIADFASFYASTEPWVVASVAPAYGDPETDRELLHELSPIHRIDRIVAPLLVVHGRQDTRVPLDAAEQVVAALREHGASPGFLLFDDEGHEVRGSANRAALVREVVRWVSDNVCGIGSRTA</sequence>
<dbReference type="STRING" id="1123024.GCA_000423625_04892"/>
<reference evidence="4 5" key="1">
    <citation type="submission" date="2019-07" db="EMBL/GenBank/DDBJ databases">
        <title>Whole genome shotgun sequence of Pseudonocardia asaccharolytica NBRC 16224.</title>
        <authorList>
            <person name="Hosoyama A."/>
            <person name="Uohara A."/>
            <person name="Ohji S."/>
            <person name="Ichikawa N."/>
        </authorList>
    </citation>
    <scope>NUCLEOTIDE SEQUENCE [LARGE SCALE GENOMIC DNA]</scope>
    <source>
        <strain evidence="4 5">NBRC 16224</strain>
    </source>
</reference>
<gene>
    <name evidence="4" type="ORF">PA7_44770</name>
</gene>
<keyword evidence="1" id="KW-0378">Hydrolase</keyword>
<dbReference type="InterPro" id="IPR001375">
    <property type="entry name" value="Peptidase_S9_cat"/>
</dbReference>
<dbReference type="GO" id="GO:0004252">
    <property type="term" value="F:serine-type endopeptidase activity"/>
    <property type="evidence" value="ECO:0007669"/>
    <property type="project" value="TreeGrafter"/>
</dbReference>
<organism evidence="4 5">
    <name type="scientific">Pseudonocardia asaccharolytica DSM 44247 = NBRC 16224</name>
    <dbReference type="NCBI Taxonomy" id="1123024"/>
    <lineage>
        <taxon>Bacteria</taxon>
        <taxon>Bacillati</taxon>
        <taxon>Actinomycetota</taxon>
        <taxon>Actinomycetes</taxon>
        <taxon>Pseudonocardiales</taxon>
        <taxon>Pseudonocardiaceae</taxon>
        <taxon>Pseudonocardia</taxon>
    </lineage>
</organism>
<dbReference type="PANTHER" id="PTHR42776">
    <property type="entry name" value="SERINE PEPTIDASE S9 FAMILY MEMBER"/>
    <property type="match status" value="1"/>
</dbReference>
<keyword evidence="5" id="KW-1185">Reference proteome</keyword>
<dbReference type="Pfam" id="PF00326">
    <property type="entry name" value="Peptidase_S9"/>
    <property type="match status" value="1"/>
</dbReference>
<dbReference type="InterPro" id="IPR011042">
    <property type="entry name" value="6-blade_b-propeller_TolB-like"/>
</dbReference>
<evidence type="ECO:0000259" key="3">
    <source>
        <dbReference type="Pfam" id="PF00326"/>
    </source>
</evidence>
<dbReference type="InterPro" id="IPR029058">
    <property type="entry name" value="AB_hydrolase_fold"/>
</dbReference>
<accession>A0A511D770</accession>
<dbReference type="GO" id="GO:0006508">
    <property type="term" value="P:proteolysis"/>
    <property type="evidence" value="ECO:0007669"/>
    <property type="project" value="InterPro"/>
</dbReference>
<comment type="caution">
    <text evidence="4">The sequence shown here is derived from an EMBL/GenBank/DDBJ whole genome shotgun (WGS) entry which is preliminary data.</text>
</comment>
<dbReference type="Gene3D" id="3.40.50.1820">
    <property type="entry name" value="alpha/beta hydrolase"/>
    <property type="match status" value="1"/>
</dbReference>
<keyword evidence="2" id="KW-0645">Protease</keyword>
<dbReference type="Gene3D" id="2.120.10.30">
    <property type="entry name" value="TolB, C-terminal domain"/>
    <property type="match status" value="1"/>
</dbReference>
<dbReference type="OrthoDB" id="128799at2"/>
<dbReference type="InterPro" id="IPR011659">
    <property type="entry name" value="WD40"/>
</dbReference>
<dbReference type="EMBL" id="BJVI01000081">
    <property type="protein sequence ID" value="GEL20640.1"/>
    <property type="molecule type" value="Genomic_DNA"/>
</dbReference>
<proteinExistence type="predicted"/>
<evidence type="ECO:0000313" key="5">
    <source>
        <dbReference type="Proteomes" id="UP000321328"/>
    </source>
</evidence>
<dbReference type="Proteomes" id="UP000321328">
    <property type="component" value="Unassembled WGS sequence"/>
</dbReference>
<evidence type="ECO:0000256" key="1">
    <source>
        <dbReference type="ARBA" id="ARBA00022801"/>
    </source>
</evidence>
<protein>
    <submittedName>
        <fullName evidence="4">Peptidase S9</fullName>
    </submittedName>
</protein>
<evidence type="ECO:0000256" key="2">
    <source>
        <dbReference type="ARBA" id="ARBA00022825"/>
    </source>
</evidence>
<dbReference type="SUPFAM" id="SSF50993">
    <property type="entry name" value="Peptidase/esterase 'gauge' domain"/>
    <property type="match status" value="1"/>
</dbReference>
<dbReference type="AlphaFoldDB" id="A0A511D770"/>
<name>A0A511D770_9PSEU</name>